<accession>A0A8H2VMS1</accession>
<feature type="compositionally biased region" description="Gly residues" evidence="1">
    <location>
        <begin position="68"/>
        <end position="78"/>
    </location>
</feature>
<gene>
    <name evidence="2" type="ORF">SCLTRI_LOCUS957</name>
</gene>
<feature type="compositionally biased region" description="Gly residues" evidence="1">
    <location>
        <begin position="109"/>
        <end position="119"/>
    </location>
</feature>
<dbReference type="AlphaFoldDB" id="A0A8H2VMS1"/>
<dbReference type="OrthoDB" id="3547942at2759"/>
<evidence type="ECO:0000313" key="2">
    <source>
        <dbReference type="EMBL" id="CAD6440525.1"/>
    </source>
</evidence>
<keyword evidence="3" id="KW-1185">Reference proteome</keyword>
<proteinExistence type="predicted"/>
<name>A0A8H2VMS1_9HELO</name>
<protein>
    <submittedName>
        <fullName evidence="2">Ac971751-09b6-46d2-bee2-58b2d394ae5e</fullName>
    </submittedName>
</protein>
<evidence type="ECO:0000313" key="3">
    <source>
        <dbReference type="Proteomes" id="UP000624404"/>
    </source>
</evidence>
<dbReference type="EMBL" id="CAJHIA010000002">
    <property type="protein sequence ID" value="CAD6440525.1"/>
    <property type="molecule type" value="Genomic_DNA"/>
</dbReference>
<dbReference type="Proteomes" id="UP000624404">
    <property type="component" value="Unassembled WGS sequence"/>
</dbReference>
<reference evidence="2" key="1">
    <citation type="submission" date="2020-10" db="EMBL/GenBank/DDBJ databases">
        <authorList>
            <person name="Kusch S."/>
        </authorList>
    </citation>
    <scope>NUCLEOTIDE SEQUENCE</scope>
    <source>
        <strain evidence="2">SwB9</strain>
    </source>
</reference>
<sequence>MSSESSCLISTPRSSYNTASTYRLSVDFWNQVEEVNEGEVEELCREGAIFVSELNDNDRTPTRDNFGGSEGNEGGGQEGAAAIIPQRVTAGSGRVNGASNMNPPHGPRRGGNVGGQNRGRGGRSARIWNWHNSSR</sequence>
<feature type="region of interest" description="Disordered" evidence="1">
    <location>
        <begin position="54"/>
        <end position="79"/>
    </location>
</feature>
<organism evidence="2 3">
    <name type="scientific">Sclerotinia trifoliorum</name>
    <dbReference type="NCBI Taxonomy" id="28548"/>
    <lineage>
        <taxon>Eukaryota</taxon>
        <taxon>Fungi</taxon>
        <taxon>Dikarya</taxon>
        <taxon>Ascomycota</taxon>
        <taxon>Pezizomycotina</taxon>
        <taxon>Leotiomycetes</taxon>
        <taxon>Helotiales</taxon>
        <taxon>Sclerotiniaceae</taxon>
        <taxon>Sclerotinia</taxon>
    </lineage>
</organism>
<comment type="caution">
    <text evidence="2">The sequence shown here is derived from an EMBL/GenBank/DDBJ whole genome shotgun (WGS) entry which is preliminary data.</text>
</comment>
<feature type="region of interest" description="Disordered" evidence="1">
    <location>
        <begin position="91"/>
        <end position="135"/>
    </location>
</feature>
<evidence type="ECO:0000256" key="1">
    <source>
        <dbReference type="SAM" id="MobiDB-lite"/>
    </source>
</evidence>